<evidence type="ECO:0000313" key="3">
    <source>
        <dbReference type="EMBL" id="SFU56626.1"/>
    </source>
</evidence>
<dbReference type="InterPro" id="IPR046450">
    <property type="entry name" value="PA_dom_sf"/>
</dbReference>
<dbReference type="InterPro" id="IPR003137">
    <property type="entry name" value="PA_domain"/>
</dbReference>
<sequence>MKKLFYLTSSLLIIACGGSKESSNTKKTKTFEGIGHPADFAKSITQEELKEMLYTYASDEFEGRNTGEEGQKKAVNYIKDYYVNLGIPAAKGSENYFQTVPLIHESVPYGSIQIGREKYEIGEDFVMFQGPKKLDTEISNLVYVGYGIDTENYSDYNNQEVKGKIVLVKSGEPVNKDGSYVISGTKEPGIWSNFRKEISAKVEIAKEKGAVGFIYYNEGIYKDLQRAFKRMKNRNDELKLKSSDDHFVSLYINKKIATSLLNSIENAPAFTPVEKTIRINIASDSQNINSENVVAYIKGSEKPDEYIVISAHLDHIGMDKSGLVYNGADDDGSGTVAVMEIAEAFKQAALQGEGPKRSIVFLHVTGEEKGLLGSEYYSENPIFPMEQTVADLNIDMIGRTDPKRKGSRNYVYVIGSDKLSTELREISEAMNKEYTKMELDYKYDDPDDPNRFYYRSDHYNFAKHNVPIIFYFNGTHEDYHQASDTPDKIQYDLLSERAKLVFHTAWQLANQEKRIVADKAETQE</sequence>
<gene>
    <name evidence="3" type="ORF">SAMN05216480_107162</name>
</gene>
<dbReference type="GO" id="GO:0008235">
    <property type="term" value="F:metalloexopeptidase activity"/>
    <property type="evidence" value="ECO:0007669"/>
    <property type="project" value="InterPro"/>
</dbReference>
<dbReference type="GO" id="GO:0006508">
    <property type="term" value="P:proteolysis"/>
    <property type="evidence" value="ECO:0007669"/>
    <property type="project" value="InterPro"/>
</dbReference>
<protein>
    <submittedName>
        <fullName evidence="3">PA domain-containing protein</fullName>
    </submittedName>
</protein>
<dbReference type="SUPFAM" id="SSF53187">
    <property type="entry name" value="Zn-dependent exopeptidases"/>
    <property type="match status" value="1"/>
</dbReference>
<dbReference type="PANTHER" id="PTHR12147">
    <property type="entry name" value="METALLOPEPTIDASE M28 FAMILY MEMBER"/>
    <property type="match status" value="1"/>
</dbReference>
<dbReference type="InterPro" id="IPR045175">
    <property type="entry name" value="M28_fam"/>
</dbReference>
<dbReference type="STRING" id="1224947.SAMN05216480_107162"/>
<organism evidence="3 4">
    <name type="scientific">Pustulibacterium marinum</name>
    <dbReference type="NCBI Taxonomy" id="1224947"/>
    <lineage>
        <taxon>Bacteria</taxon>
        <taxon>Pseudomonadati</taxon>
        <taxon>Bacteroidota</taxon>
        <taxon>Flavobacteriia</taxon>
        <taxon>Flavobacteriales</taxon>
        <taxon>Flavobacteriaceae</taxon>
        <taxon>Pustulibacterium</taxon>
    </lineage>
</organism>
<feature type="domain" description="Peptidase M28" evidence="2">
    <location>
        <begin position="292"/>
        <end position="503"/>
    </location>
</feature>
<evidence type="ECO:0000313" key="4">
    <source>
        <dbReference type="Proteomes" id="UP000199138"/>
    </source>
</evidence>
<dbReference type="Gene3D" id="3.50.30.30">
    <property type="match status" value="1"/>
</dbReference>
<dbReference type="InterPro" id="IPR018247">
    <property type="entry name" value="EF_Hand_1_Ca_BS"/>
</dbReference>
<dbReference type="RefSeq" id="WP_093025215.1">
    <property type="nucleotide sequence ID" value="NZ_FPBK01000007.1"/>
</dbReference>
<dbReference type="InterPro" id="IPR007484">
    <property type="entry name" value="Peptidase_M28"/>
</dbReference>
<dbReference type="SUPFAM" id="SSF52025">
    <property type="entry name" value="PA domain"/>
    <property type="match status" value="1"/>
</dbReference>
<proteinExistence type="predicted"/>
<dbReference type="AlphaFoldDB" id="A0A1I7H819"/>
<dbReference type="Gene3D" id="3.40.630.10">
    <property type="entry name" value="Zn peptidases"/>
    <property type="match status" value="2"/>
</dbReference>
<accession>A0A1I7H819</accession>
<reference evidence="3 4" key="1">
    <citation type="submission" date="2016-10" db="EMBL/GenBank/DDBJ databases">
        <authorList>
            <person name="de Groot N.N."/>
        </authorList>
    </citation>
    <scope>NUCLEOTIDE SEQUENCE [LARGE SCALE GENOMIC DNA]</scope>
    <source>
        <strain evidence="3 4">CGMCC 1.12333</strain>
    </source>
</reference>
<dbReference type="PROSITE" id="PS51257">
    <property type="entry name" value="PROKAR_LIPOPROTEIN"/>
    <property type="match status" value="1"/>
</dbReference>
<dbReference type="PANTHER" id="PTHR12147:SF26">
    <property type="entry name" value="PEPTIDASE M28 DOMAIN-CONTAINING PROTEIN"/>
    <property type="match status" value="1"/>
</dbReference>
<dbReference type="PROSITE" id="PS00018">
    <property type="entry name" value="EF_HAND_1"/>
    <property type="match status" value="1"/>
</dbReference>
<dbReference type="Pfam" id="PF02225">
    <property type="entry name" value="PA"/>
    <property type="match status" value="1"/>
</dbReference>
<dbReference type="Proteomes" id="UP000199138">
    <property type="component" value="Unassembled WGS sequence"/>
</dbReference>
<dbReference type="Pfam" id="PF04389">
    <property type="entry name" value="Peptidase_M28"/>
    <property type="match status" value="1"/>
</dbReference>
<evidence type="ECO:0000259" key="1">
    <source>
        <dbReference type="Pfam" id="PF02225"/>
    </source>
</evidence>
<name>A0A1I7H819_9FLAO</name>
<evidence type="ECO:0000259" key="2">
    <source>
        <dbReference type="Pfam" id="PF04389"/>
    </source>
</evidence>
<dbReference type="EMBL" id="FPBK01000007">
    <property type="protein sequence ID" value="SFU56626.1"/>
    <property type="molecule type" value="Genomic_DNA"/>
</dbReference>
<keyword evidence="4" id="KW-1185">Reference proteome</keyword>
<feature type="domain" description="PA" evidence="1">
    <location>
        <begin position="141"/>
        <end position="219"/>
    </location>
</feature>
<dbReference type="OrthoDB" id="9778250at2"/>